<dbReference type="EC" id="2.6.1.52" evidence="11"/>
<dbReference type="InterPro" id="IPR015421">
    <property type="entry name" value="PyrdxlP-dep_Trfase_major"/>
</dbReference>
<feature type="binding site" evidence="11">
    <location>
        <position position="149"/>
    </location>
    <ligand>
        <name>pyridoxal 5'-phosphate</name>
        <dbReference type="ChEBI" id="CHEBI:597326"/>
    </ligand>
</feature>
<dbReference type="EMBL" id="JACJJC010000008">
    <property type="protein sequence ID" value="MBM6704094.1"/>
    <property type="molecule type" value="Genomic_DNA"/>
</dbReference>
<feature type="binding site" evidence="11">
    <location>
        <position position="194"/>
    </location>
    <ligand>
        <name>pyridoxal 5'-phosphate</name>
        <dbReference type="ChEBI" id="CHEBI:597326"/>
    </ligand>
</feature>
<dbReference type="InterPro" id="IPR015422">
    <property type="entry name" value="PyrdxlP-dep_Trfase_small"/>
</dbReference>
<comment type="caution">
    <text evidence="11">Lacks conserved residue(s) required for the propagation of feature annotation.</text>
</comment>
<keyword evidence="3 11" id="KW-0032">Aminotransferase</keyword>
<dbReference type="InterPro" id="IPR022278">
    <property type="entry name" value="Pser_aminoTfrase"/>
</dbReference>
<dbReference type="Pfam" id="PF00266">
    <property type="entry name" value="Aminotran_5"/>
    <property type="match status" value="1"/>
</dbReference>
<comment type="pathway">
    <text evidence="11">Cofactor biosynthesis; pyridoxine 5'-phosphate biosynthesis; pyridoxine 5'-phosphate from D-erythrose 4-phosphate: step 3/5.</text>
</comment>
<evidence type="ECO:0000256" key="2">
    <source>
        <dbReference type="ARBA" id="ARBA00006904"/>
    </source>
</evidence>
<evidence type="ECO:0000256" key="6">
    <source>
        <dbReference type="ARBA" id="ARBA00022898"/>
    </source>
</evidence>
<proteinExistence type="inferred from homology"/>
<dbReference type="HAMAP" id="MF_00160">
    <property type="entry name" value="SerC_aminotrans_5"/>
    <property type="match status" value="1"/>
</dbReference>
<comment type="subcellular location">
    <subcellularLocation>
        <location evidence="11">Cytoplasm</location>
    </subcellularLocation>
</comment>
<reference evidence="13 14" key="1">
    <citation type="journal article" date="2021" name="Sci. Rep.">
        <title>The distribution of antibiotic resistance genes in chicken gut microbiota commensals.</title>
        <authorList>
            <person name="Juricova H."/>
            <person name="Matiasovicova J."/>
            <person name="Kubasova T."/>
            <person name="Cejkova D."/>
            <person name="Rychlik I."/>
        </authorList>
    </citation>
    <scope>NUCLEOTIDE SEQUENCE [LARGE SCALE GENOMIC DNA]</scope>
    <source>
        <strain evidence="13 14">An829</strain>
    </source>
</reference>
<comment type="pathway">
    <text evidence="1 11">Amino-acid biosynthesis; L-serine biosynthesis; L-serine from 3-phospho-D-glycerate: step 2/3.</text>
</comment>
<evidence type="ECO:0000256" key="4">
    <source>
        <dbReference type="ARBA" id="ARBA00022605"/>
    </source>
</evidence>
<evidence type="ECO:0000259" key="12">
    <source>
        <dbReference type="Pfam" id="PF00266"/>
    </source>
</evidence>
<evidence type="ECO:0000256" key="1">
    <source>
        <dbReference type="ARBA" id="ARBA00005099"/>
    </source>
</evidence>
<dbReference type="SUPFAM" id="SSF53383">
    <property type="entry name" value="PLP-dependent transferases"/>
    <property type="match status" value="1"/>
</dbReference>
<dbReference type="NCBIfam" id="NF003764">
    <property type="entry name" value="PRK05355.1"/>
    <property type="match status" value="1"/>
</dbReference>
<evidence type="ECO:0000256" key="3">
    <source>
        <dbReference type="ARBA" id="ARBA00022576"/>
    </source>
</evidence>
<dbReference type="RefSeq" id="WP_205102569.1">
    <property type="nucleotide sequence ID" value="NZ_JACJJC010000008.1"/>
</dbReference>
<dbReference type="PIRSF" id="PIRSF000525">
    <property type="entry name" value="SerC"/>
    <property type="match status" value="1"/>
</dbReference>
<dbReference type="Gene3D" id="3.40.640.10">
    <property type="entry name" value="Type I PLP-dependent aspartate aminotransferase-like (Major domain)"/>
    <property type="match status" value="1"/>
</dbReference>
<feature type="domain" description="Aminotransferase class V" evidence="12">
    <location>
        <begin position="5"/>
        <end position="348"/>
    </location>
</feature>
<feature type="binding site" evidence="11">
    <location>
        <begin position="76"/>
        <end position="77"/>
    </location>
    <ligand>
        <name>pyridoxal 5'-phosphate</name>
        <dbReference type="ChEBI" id="CHEBI:597326"/>
    </ligand>
</feature>
<accession>A0ABS2DS23</accession>
<dbReference type="Proteomes" id="UP000715095">
    <property type="component" value="Unassembled WGS sequence"/>
</dbReference>
<dbReference type="InterPro" id="IPR000192">
    <property type="entry name" value="Aminotrans_V_dom"/>
</dbReference>
<evidence type="ECO:0000256" key="5">
    <source>
        <dbReference type="ARBA" id="ARBA00022679"/>
    </source>
</evidence>
<feature type="binding site" evidence="11">
    <location>
        <position position="42"/>
    </location>
    <ligand>
        <name>L-glutamate</name>
        <dbReference type="ChEBI" id="CHEBI:29985"/>
    </ligand>
</feature>
<keyword evidence="5 11" id="KW-0808">Transferase</keyword>
<organism evidence="13 14">
    <name type="scientific">Sutterella massiliensis</name>
    <dbReference type="NCBI Taxonomy" id="1816689"/>
    <lineage>
        <taxon>Bacteria</taxon>
        <taxon>Pseudomonadati</taxon>
        <taxon>Pseudomonadota</taxon>
        <taxon>Betaproteobacteria</taxon>
        <taxon>Burkholderiales</taxon>
        <taxon>Sutterellaceae</taxon>
        <taxon>Sutterella</taxon>
    </lineage>
</organism>
<feature type="binding site" evidence="11">
    <location>
        <begin position="236"/>
        <end position="237"/>
    </location>
    <ligand>
        <name>pyridoxal 5'-phosphate</name>
        <dbReference type="ChEBI" id="CHEBI:597326"/>
    </ligand>
</feature>
<dbReference type="GO" id="GO:0004648">
    <property type="term" value="F:O-phospho-L-serine:2-oxoglutarate aminotransferase activity"/>
    <property type="evidence" value="ECO:0007669"/>
    <property type="project" value="UniProtKB-EC"/>
</dbReference>
<keyword evidence="8 11" id="KW-0718">Serine biosynthesis</keyword>
<keyword evidence="14" id="KW-1185">Reference proteome</keyword>
<evidence type="ECO:0000256" key="10">
    <source>
        <dbReference type="ARBA" id="ARBA00049007"/>
    </source>
</evidence>
<dbReference type="Gene3D" id="3.90.1150.10">
    <property type="entry name" value="Aspartate Aminotransferase, domain 1"/>
    <property type="match status" value="1"/>
</dbReference>
<evidence type="ECO:0000256" key="7">
    <source>
        <dbReference type="ARBA" id="ARBA00023096"/>
    </source>
</evidence>
<evidence type="ECO:0000256" key="11">
    <source>
        <dbReference type="HAMAP-Rule" id="MF_00160"/>
    </source>
</evidence>
<keyword evidence="7 11" id="KW-0664">Pyridoxine biosynthesis</keyword>
<evidence type="ECO:0000256" key="8">
    <source>
        <dbReference type="ARBA" id="ARBA00023299"/>
    </source>
</evidence>
<dbReference type="PANTHER" id="PTHR43247">
    <property type="entry name" value="PHOSPHOSERINE AMINOTRANSFERASE"/>
    <property type="match status" value="1"/>
</dbReference>
<comment type="function">
    <text evidence="11">Catalyzes the reversible conversion of 3-phosphohydroxypyruvate to phosphoserine and of 3-hydroxy-2-oxo-4-phosphonooxybutanoate to phosphohydroxythreonine.</text>
</comment>
<comment type="catalytic activity">
    <reaction evidence="9 11">
        <text>4-(phosphooxy)-L-threonine + 2-oxoglutarate = (R)-3-hydroxy-2-oxo-4-phosphooxybutanoate + L-glutamate</text>
        <dbReference type="Rhea" id="RHEA:16573"/>
        <dbReference type="ChEBI" id="CHEBI:16810"/>
        <dbReference type="ChEBI" id="CHEBI:29985"/>
        <dbReference type="ChEBI" id="CHEBI:58452"/>
        <dbReference type="ChEBI" id="CHEBI:58538"/>
        <dbReference type="EC" id="2.6.1.52"/>
    </reaction>
</comment>
<dbReference type="InterPro" id="IPR015424">
    <property type="entry name" value="PyrdxlP-dep_Trfase"/>
</dbReference>
<protein>
    <recommendedName>
        <fullName evidence="11">Phosphoserine aminotransferase</fullName>
        <ecNumber evidence="11">2.6.1.52</ecNumber>
    </recommendedName>
    <alternativeName>
        <fullName evidence="11">Phosphohydroxythreonine aminotransferase</fullName>
        <shortName evidence="11">PSAT</shortName>
    </alternativeName>
</protein>
<dbReference type="PANTHER" id="PTHR43247:SF1">
    <property type="entry name" value="PHOSPHOSERINE AMINOTRANSFERASE"/>
    <property type="match status" value="1"/>
</dbReference>
<sequence>MARVLNFGPGPSMLPESVLKRMQAELLDYHGCGWSIVEASHRGTEVQALMRDLRAAVRDLLAIPDNYDILFCQGGGRLQFAMVPMNLLGASPVASYLVTGTWSKTAAKEAMRFAKTQLAFSGNGTRLPVDEEIDIVEGAAYCYYCDNETIHGLEFPTIPEPDLKGAPLVADMSSNFMSRPIDVERFGLFWAAAQNNLGIAGLTVVVIRRDLLGLASSDVPTLMNYGVYSRTSSIPNTPPVFQLYAAKLMAEWIEKEGGVALMNERAKARSALIYEVIDSLGDFYLTRTEARARSRMNVAFRLRTESLTQDFIKAAEDAGLYNLAGHRSVGGLRASMYNAMPLEGAERLASFMRGFADKHARSN</sequence>
<comment type="subunit">
    <text evidence="11">Homodimer.</text>
</comment>
<comment type="similarity">
    <text evidence="2 11">Belongs to the class-V pyridoxal-phosphate-dependent aminotransferase family. SerC subfamily.</text>
</comment>
<evidence type="ECO:0000256" key="9">
    <source>
        <dbReference type="ARBA" id="ARBA00047630"/>
    </source>
</evidence>
<evidence type="ECO:0000313" key="13">
    <source>
        <dbReference type="EMBL" id="MBM6704094.1"/>
    </source>
</evidence>
<comment type="catalytic activity">
    <reaction evidence="10 11">
        <text>O-phospho-L-serine + 2-oxoglutarate = 3-phosphooxypyruvate + L-glutamate</text>
        <dbReference type="Rhea" id="RHEA:14329"/>
        <dbReference type="ChEBI" id="CHEBI:16810"/>
        <dbReference type="ChEBI" id="CHEBI:18110"/>
        <dbReference type="ChEBI" id="CHEBI:29985"/>
        <dbReference type="ChEBI" id="CHEBI:57524"/>
        <dbReference type="EC" id="2.6.1.52"/>
    </reaction>
</comment>
<feature type="binding site" evidence="11">
    <location>
        <position position="102"/>
    </location>
    <ligand>
        <name>pyridoxal 5'-phosphate</name>
        <dbReference type="ChEBI" id="CHEBI:597326"/>
    </ligand>
</feature>
<comment type="cofactor">
    <cofactor evidence="11">
        <name>pyridoxal 5'-phosphate</name>
        <dbReference type="ChEBI" id="CHEBI:597326"/>
    </cofactor>
    <text evidence="11">Binds 1 pyridoxal phosphate per subunit.</text>
</comment>
<gene>
    <name evidence="11 13" type="primary">serC</name>
    <name evidence="13" type="ORF">H6A60_06290</name>
</gene>
<keyword evidence="11" id="KW-0963">Cytoplasm</keyword>
<name>A0ABS2DS23_9BURK</name>
<comment type="caution">
    <text evidence="13">The sequence shown here is derived from an EMBL/GenBank/DDBJ whole genome shotgun (WGS) entry which is preliminary data.</text>
</comment>
<feature type="binding site" evidence="11">
    <location>
        <position position="171"/>
    </location>
    <ligand>
        <name>pyridoxal 5'-phosphate</name>
        <dbReference type="ChEBI" id="CHEBI:597326"/>
    </ligand>
</feature>
<keyword evidence="6 11" id="KW-0663">Pyridoxal phosphate</keyword>
<keyword evidence="4 11" id="KW-0028">Amino-acid biosynthesis</keyword>
<evidence type="ECO:0000313" key="14">
    <source>
        <dbReference type="Proteomes" id="UP000715095"/>
    </source>
</evidence>